<dbReference type="PANTHER" id="PTHR42902:SF3">
    <property type="entry name" value="MALATE SYNTHASE"/>
    <property type="match status" value="1"/>
</dbReference>
<evidence type="ECO:0000313" key="5">
    <source>
        <dbReference type="Proteomes" id="UP000643525"/>
    </source>
</evidence>
<evidence type="ECO:0000256" key="1">
    <source>
        <dbReference type="ARBA" id="ARBA00012636"/>
    </source>
</evidence>
<dbReference type="EMBL" id="JADBED010000001">
    <property type="protein sequence ID" value="MBE1523151.1"/>
    <property type="molecule type" value="Genomic_DNA"/>
</dbReference>
<dbReference type="PANTHER" id="PTHR42902">
    <property type="entry name" value="MALATE SYNTHASE"/>
    <property type="match status" value="1"/>
</dbReference>
<dbReference type="Pfam" id="PF01274">
    <property type="entry name" value="MS_TIM-barrel"/>
    <property type="match status" value="1"/>
</dbReference>
<feature type="region of interest" description="Disordered" evidence="2">
    <location>
        <begin position="81"/>
        <end position="106"/>
    </location>
</feature>
<feature type="compositionally biased region" description="Polar residues" evidence="2">
    <location>
        <begin position="1"/>
        <end position="21"/>
    </location>
</feature>
<dbReference type="InterPro" id="IPR046363">
    <property type="entry name" value="MS_N_TIM-barrel_dom"/>
</dbReference>
<feature type="region of interest" description="Disordered" evidence="2">
    <location>
        <begin position="1"/>
        <end position="35"/>
    </location>
</feature>
<protein>
    <recommendedName>
        <fullName evidence="1">malate synthase</fullName>
        <ecNumber evidence="1">2.3.3.9</ecNumber>
    </recommendedName>
</protein>
<name>A0ABR9JBF0_9MICC</name>
<evidence type="ECO:0000313" key="4">
    <source>
        <dbReference type="EMBL" id="MBE1523151.1"/>
    </source>
</evidence>
<dbReference type="InterPro" id="IPR001465">
    <property type="entry name" value="Malate_synthase_TIM"/>
</dbReference>
<reference evidence="4 5" key="1">
    <citation type="submission" date="2020-10" db="EMBL/GenBank/DDBJ databases">
        <title>Sequencing the genomes of 1000 actinobacteria strains.</title>
        <authorList>
            <person name="Klenk H.-P."/>
        </authorList>
    </citation>
    <scope>NUCLEOTIDE SEQUENCE [LARGE SCALE GENOMIC DNA]</scope>
    <source>
        <strain evidence="4 5">DSM 15666</strain>
    </source>
</reference>
<dbReference type="Proteomes" id="UP000643525">
    <property type="component" value="Unassembled WGS sequence"/>
</dbReference>
<dbReference type="RefSeq" id="WP_192594344.1">
    <property type="nucleotide sequence ID" value="NZ_BAAALJ010000016.1"/>
</dbReference>
<dbReference type="SUPFAM" id="SSF51645">
    <property type="entry name" value="Malate synthase G"/>
    <property type="match status" value="1"/>
</dbReference>
<dbReference type="InterPro" id="IPR006252">
    <property type="entry name" value="Malate_synthA"/>
</dbReference>
<evidence type="ECO:0000259" key="3">
    <source>
        <dbReference type="Pfam" id="PF01274"/>
    </source>
</evidence>
<gene>
    <name evidence="4" type="ORF">H4W27_000269</name>
</gene>
<feature type="domain" description="Malate synthase TIM barrel" evidence="3">
    <location>
        <begin position="135"/>
        <end position="206"/>
    </location>
</feature>
<dbReference type="Gene3D" id="3.20.20.360">
    <property type="entry name" value="Malate synthase, domain 3"/>
    <property type="match status" value="1"/>
</dbReference>
<organism evidence="4 5">
    <name type="scientific">Nesterenkonia lutea</name>
    <dbReference type="NCBI Taxonomy" id="272919"/>
    <lineage>
        <taxon>Bacteria</taxon>
        <taxon>Bacillati</taxon>
        <taxon>Actinomycetota</taxon>
        <taxon>Actinomycetes</taxon>
        <taxon>Micrococcales</taxon>
        <taxon>Micrococcaceae</taxon>
        <taxon>Nesterenkonia</taxon>
    </lineage>
</organism>
<evidence type="ECO:0000256" key="2">
    <source>
        <dbReference type="SAM" id="MobiDB-lite"/>
    </source>
</evidence>
<accession>A0ABR9JBF0</accession>
<keyword evidence="5" id="KW-1185">Reference proteome</keyword>
<sequence length="227" mass="24607">MNAQTSTTLRSSTTVYSTTAHRSAHSETDTGRIADPGNAITINGITLTAARAPRQNEVFTADALTFLSSLHREFGARIAELEPGEPQPQQNNRGGVTGQQDPAAEAEASWRALVEKHLAQTDCAFATPRRLTRSEDRIFSQGQPLSGGLVDFGLHIHRCARRLVSEGRAPFISLLGLESEQELEIWQEMFARAEELIGLPAGTIRAITFSTAEDDGGGAILVEKRAR</sequence>
<proteinExistence type="predicted"/>
<dbReference type="EC" id="2.3.3.9" evidence="1"/>
<dbReference type="InterPro" id="IPR011076">
    <property type="entry name" value="Malate_synth_sf"/>
</dbReference>
<feature type="compositionally biased region" description="Polar residues" evidence="2">
    <location>
        <begin position="87"/>
        <end position="100"/>
    </location>
</feature>
<comment type="caution">
    <text evidence="4">The sequence shown here is derived from an EMBL/GenBank/DDBJ whole genome shotgun (WGS) entry which is preliminary data.</text>
</comment>